<evidence type="ECO:0000313" key="2">
    <source>
        <dbReference type="EMBL" id="BBO67824.1"/>
    </source>
</evidence>
<dbReference type="AlphaFoldDB" id="A0A5K7YNA2"/>
<evidence type="ECO:0000313" key="3">
    <source>
        <dbReference type="Proteomes" id="UP000427906"/>
    </source>
</evidence>
<dbReference type="KEGG" id="dalk:DSCA_17540"/>
<protein>
    <submittedName>
        <fullName evidence="2">DNA-binding protein</fullName>
    </submittedName>
</protein>
<dbReference type="PROSITE" id="PS50965">
    <property type="entry name" value="NERD"/>
    <property type="match status" value="1"/>
</dbReference>
<dbReference type="GO" id="GO:0006265">
    <property type="term" value="P:DNA topological change"/>
    <property type="evidence" value="ECO:0007669"/>
    <property type="project" value="InterPro"/>
</dbReference>
<gene>
    <name evidence="2" type="ORF">DSCA_17540</name>
</gene>
<dbReference type="SUPFAM" id="SSF57783">
    <property type="entry name" value="Zinc beta-ribbon"/>
    <property type="match status" value="1"/>
</dbReference>
<dbReference type="GO" id="GO:0003916">
    <property type="term" value="F:DNA topoisomerase activity"/>
    <property type="evidence" value="ECO:0007669"/>
    <property type="project" value="InterPro"/>
</dbReference>
<dbReference type="Pfam" id="PF08378">
    <property type="entry name" value="NERD"/>
    <property type="match status" value="1"/>
</dbReference>
<dbReference type="GO" id="GO:0003677">
    <property type="term" value="F:DNA binding"/>
    <property type="evidence" value="ECO:0007669"/>
    <property type="project" value="UniProtKB-KW"/>
</dbReference>
<proteinExistence type="predicted"/>
<name>A0A5K7YNA2_9BACT</name>
<evidence type="ECO:0000259" key="1">
    <source>
        <dbReference type="PROSITE" id="PS50965"/>
    </source>
</evidence>
<accession>A0A5K7YNA2</accession>
<dbReference type="Proteomes" id="UP000427906">
    <property type="component" value="Chromosome"/>
</dbReference>
<dbReference type="Pfam" id="PF01396">
    <property type="entry name" value="Zn_ribbon_Top1"/>
    <property type="match status" value="1"/>
</dbReference>
<feature type="domain" description="NERD" evidence="1">
    <location>
        <begin position="1"/>
        <end position="112"/>
    </location>
</feature>
<dbReference type="EMBL" id="AP021874">
    <property type="protein sequence ID" value="BBO67824.1"/>
    <property type="molecule type" value="Genomic_DNA"/>
</dbReference>
<dbReference type="Gene3D" id="3.30.65.10">
    <property type="entry name" value="Bacterial Topoisomerase I, domain 1"/>
    <property type="match status" value="1"/>
</dbReference>
<dbReference type="InterPro" id="IPR011528">
    <property type="entry name" value="NERD"/>
</dbReference>
<reference evidence="2 3" key="1">
    <citation type="submission" date="2019-11" db="EMBL/GenBank/DDBJ databases">
        <title>Comparative genomics of hydrocarbon-degrading Desulfosarcina strains.</title>
        <authorList>
            <person name="Watanabe M."/>
            <person name="Kojima H."/>
            <person name="Fukui M."/>
        </authorList>
    </citation>
    <scope>NUCLEOTIDE SEQUENCE [LARGE SCALE GENOMIC DNA]</scope>
    <source>
        <strain evidence="2 3">PL12</strain>
    </source>
</reference>
<dbReference type="InterPro" id="IPR013498">
    <property type="entry name" value="Topo_IA_Znf"/>
</dbReference>
<sequence>MMVHIFAKIQLDKDKYHLLRNVTLPTANGTTQIDQIIISEYGVFVIETKNMKGWIFGSVKQKTWTQKIFKYTKKFQNPLHQNYKHVKTLKSLLALTDQQIFSVVVFVGSSTFKTKMPDNVIKGPGLMKYIKSKKQQVILSADVPMILSKIDADRLLPSRQTTKAHVEHVKEIVEEKQNGNNCPKCGSYMVVRTVNRGASCGEKFLGCSRFPECRGTAAMPAEDEVVEIGTEEETVFSDSWGNKTWRDDDIQPALMDRAFR</sequence>
<dbReference type="GO" id="GO:0005694">
    <property type="term" value="C:chromosome"/>
    <property type="evidence" value="ECO:0007669"/>
    <property type="project" value="InterPro"/>
</dbReference>
<keyword evidence="3" id="KW-1185">Reference proteome</keyword>
<organism evidence="2 3">
    <name type="scientific">Desulfosarcina alkanivorans</name>
    <dbReference type="NCBI Taxonomy" id="571177"/>
    <lineage>
        <taxon>Bacteria</taxon>
        <taxon>Pseudomonadati</taxon>
        <taxon>Thermodesulfobacteriota</taxon>
        <taxon>Desulfobacteria</taxon>
        <taxon>Desulfobacterales</taxon>
        <taxon>Desulfosarcinaceae</taxon>
        <taxon>Desulfosarcina</taxon>
    </lineage>
</organism>
<keyword evidence="2" id="KW-0238">DNA-binding</keyword>